<dbReference type="EMBL" id="FNQM01000026">
    <property type="protein sequence ID" value="SEA99322.1"/>
    <property type="molecule type" value="Genomic_DNA"/>
</dbReference>
<evidence type="ECO:0000313" key="1">
    <source>
        <dbReference type="EMBL" id="SEA99322.1"/>
    </source>
</evidence>
<accession>A0A1H4FS38</accession>
<keyword evidence="2" id="KW-1185">Reference proteome</keyword>
<dbReference type="Gene3D" id="2.60.120.380">
    <property type="match status" value="1"/>
</dbReference>
<reference evidence="1 2" key="1">
    <citation type="submission" date="2016-10" db="EMBL/GenBank/DDBJ databases">
        <authorList>
            <person name="de Groot N.N."/>
        </authorList>
    </citation>
    <scope>NUCLEOTIDE SEQUENCE [LARGE SCALE GENOMIC DNA]</scope>
    <source>
        <strain evidence="1 2">DSM 15345</strain>
    </source>
</reference>
<proteinExistence type="predicted"/>
<sequence>MLYELGAREGQFLTVSLRPDNQSADFNVYIPGKGPGDEALFTSATGGSEYRGQLYVTGDHTVSVFLNRNAAREGQTANFDIVLGIE</sequence>
<dbReference type="Proteomes" id="UP000198703">
    <property type="component" value="Unassembled WGS sequence"/>
</dbReference>
<organism evidence="1 2">
    <name type="scientific">Rubrimonas cliftonensis</name>
    <dbReference type="NCBI Taxonomy" id="89524"/>
    <lineage>
        <taxon>Bacteria</taxon>
        <taxon>Pseudomonadati</taxon>
        <taxon>Pseudomonadota</taxon>
        <taxon>Alphaproteobacteria</taxon>
        <taxon>Rhodobacterales</taxon>
        <taxon>Paracoccaceae</taxon>
        <taxon>Rubrimonas</taxon>
    </lineage>
</organism>
<dbReference type="AlphaFoldDB" id="A0A1H4FS38"/>
<protein>
    <submittedName>
        <fullName evidence="1">Uncharacterized protein</fullName>
    </submittedName>
</protein>
<evidence type="ECO:0000313" key="2">
    <source>
        <dbReference type="Proteomes" id="UP000198703"/>
    </source>
</evidence>
<dbReference type="RefSeq" id="WP_093256193.1">
    <property type="nucleotide sequence ID" value="NZ_FNQM01000026.1"/>
</dbReference>
<gene>
    <name evidence="1" type="ORF">SAMN05444370_12629</name>
</gene>
<name>A0A1H4FS38_9RHOB</name>
<dbReference type="STRING" id="89524.SAMN05444370_12629"/>
<dbReference type="OrthoDB" id="964913at2"/>